<evidence type="ECO:0000313" key="2">
    <source>
        <dbReference type="Proteomes" id="UP001331761"/>
    </source>
</evidence>
<keyword evidence="2" id="KW-1185">Reference proteome</keyword>
<evidence type="ECO:0000313" key="1">
    <source>
        <dbReference type="EMBL" id="KAK5967764.1"/>
    </source>
</evidence>
<comment type="caution">
    <text evidence="1">The sequence shown here is derived from an EMBL/GenBank/DDBJ whole genome shotgun (WGS) entry which is preliminary data.</text>
</comment>
<dbReference type="EMBL" id="WIXE01022133">
    <property type="protein sequence ID" value="KAK5967764.1"/>
    <property type="molecule type" value="Genomic_DNA"/>
</dbReference>
<gene>
    <name evidence="1" type="ORF">GCK32_016589</name>
</gene>
<accession>A0AAN8F2E5</accession>
<sequence>MLRRWMYMYTTSGQRLDHQQMCVLQLLPKTLLSRLT</sequence>
<name>A0AAN8F2E5_TRICO</name>
<dbReference type="Proteomes" id="UP001331761">
    <property type="component" value="Unassembled WGS sequence"/>
</dbReference>
<reference evidence="1 2" key="1">
    <citation type="submission" date="2019-10" db="EMBL/GenBank/DDBJ databases">
        <title>Assembly and Annotation for the nematode Trichostrongylus colubriformis.</title>
        <authorList>
            <person name="Martin J."/>
        </authorList>
    </citation>
    <scope>NUCLEOTIDE SEQUENCE [LARGE SCALE GENOMIC DNA]</scope>
    <source>
        <strain evidence="1">G859</strain>
        <tissue evidence="1">Whole worm</tissue>
    </source>
</reference>
<dbReference type="AlphaFoldDB" id="A0AAN8F2E5"/>
<proteinExistence type="predicted"/>
<protein>
    <submittedName>
        <fullName evidence="1">Uncharacterized protein</fullName>
    </submittedName>
</protein>
<organism evidence="1 2">
    <name type="scientific">Trichostrongylus colubriformis</name>
    <name type="common">Black scour worm</name>
    <dbReference type="NCBI Taxonomy" id="6319"/>
    <lineage>
        <taxon>Eukaryota</taxon>
        <taxon>Metazoa</taxon>
        <taxon>Ecdysozoa</taxon>
        <taxon>Nematoda</taxon>
        <taxon>Chromadorea</taxon>
        <taxon>Rhabditida</taxon>
        <taxon>Rhabditina</taxon>
        <taxon>Rhabditomorpha</taxon>
        <taxon>Strongyloidea</taxon>
        <taxon>Trichostrongylidae</taxon>
        <taxon>Trichostrongylus</taxon>
    </lineage>
</organism>